<feature type="domain" description="Reverse transcriptase" evidence="1">
    <location>
        <begin position="23"/>
        <end position="293"/>
    </location>
</feature>
<dbReference type="InterPro" id="IPR043502">
    <property type="entry name" value="DNA/RNA_pol_sf"/>
</dbReference>
<dbReference type="PANTHER" id="PTHR33332">
    <property type="entry name" value="REVERSE TRANSCRIPTASE DOMAIN-CONTAINING PROTEIN"/>
    <property type="match status" value="1"/>
</dbReference>
<dbReference type="Proteomes" id="UP000694700">
    <property type="component" value="Unplaced"/>
</dbReference>
<dbReference type="CDD" id="cd01650">
    <property type="entry name" value="RT_nLTR_like"/>
    <property type="match status" value="1"/>
</dbReference>
<dbReference type="Ensembl" id="ENSCCRT00015049493.1">
    <property type="protein sequence ID" value="ENSCCRP00015047891.1"/>
    <property type="gene ID" value="ENSCCRG00015019813.1"/>
</dbReference>
<name>A0A8C1Z289_CYPCA</name>
<proteinExistence type="predicted"/>
<dbReference type="AlphaFoldDB" id="A0A8C1Z289"/>
<dbReference type="InterPro" id="IPR000477">
    <property type="entry name" value="RT_dom"/>
</dbReference>
<dbReference type="PROSITE" id="PS50878">
    <property type="entry name" value="RT_POL"/>
    <property type="match status" value="1"/>
</dbReference>
<organism evidence="2 3">
    <name type="scientific">Cyprinus carpio</name>
    <name type="common">Common carp</name>
    <dbReference type="NCBI Taxonomy" id="7962"/>
    <lineage>
        <taxon>Eukaryota</taxon>
        <taxon>Metazoa</taxon>
        <taxon>Chordata</taxon>
        <taxon>Craniata</taxon>
        <taxon>Vertebrata</taxon>
        <taxon>Euteleostomi</taxon>
        <taxon>Actinopterygii</taxon>
        <taxon>Neopterygii</taxon>
        <taxon>Teleostei</taxon>
        <taxon>Ostariophysi</taxon>
        <taxon>Cypriniformes</taxon>
        <taxon>Cyprinidae</taxon>
        <taxon>Cyprininae</taxon>
        <taxon>Cyprinus</taxon>
    </lineage>
</organism>
<dbReference type="Pfam" id="PF00078">
    <property type="entry name" value="RVT_1"/>
    <property type="match status" value="1"/>
</dbReference>
<dbReference type="SUPFAM" id="SSF56672">
    <property type="entry name" value="DNA/RNA polymerases"/>
    <property type="match status" value="1"/>
</dbReference>
<evidence type="ECO:0000313" key="2">
    <source>
        <dbReference type="Ensembl" id="ENSCCRP00015047891.1"/>
    </source>
</evidence>
<sequence length="389" mass="43848">MDTNMLKDLGSALATPIASIINLSISSGHFPKAWKSAIVTPVFKSGLSTSMNNYRPISILLAISKIAEKWVAEQIVQYLNSSSPSFHAMQFGFRSKHSTETATCLFIEKIKFSLDKGGVVGVVFLDLKKAFDTVNHSVLLNKLPQFKFSCDTVSWFESYLHDRTQSVLINNCNSESLRLTTGVPQGSILGPLLFSLYINDLPNVCSEVECLMYADDTILFVHGRSKDIVADKLTKAMTRVTSWLQENCLQLNISKTVGMFFSKTNRASFNPDIIVAGEKLRIVNQYKYLGLVIDSHLSFKAHIEKLCKIIKFNLANFRSIRNDMSTEAALIFLHSMIFSHLNYCFTSWSQASQSAKRPLETLYKQAIKIMDKKPRHYHHCAILKKHSLL</sequence>
<evidence type="ECO:0000313" key="3">
    <source>
        <dbReference type="Proteomes" id="UP000694700"/>
    </source>
</evidence>
<reference evidence="2" key="1">
    <citation type="submission" date="2025-08" db="UniProtKB">
        <authorList>
            <consortium name="Ensembl"/>
        </authorList>
    </citation>
    <scope>IDENTIFICATION</scope>
</reference>
<accession>A0A8C1Z289</accession>
<evidence type="ECO:0000259" key="1">
    <source>
        <dbReference type="PROSITE" id="PS50878"/>
    </source>
</evidence>
<protein>
    <recommendedName>
        <fullName evidence="1">Reverse transcriptase domain-containing protein</fullName>
    </recommendedName>
</protein>